<dbReference type="InterPro" id="IPR057078">
    <property type="entry name" value="HYR-4C"/>
</dbReference>
<dbReference type="RefSeq" id="WP_143000920.1">
    <property type="nucleotide sequence ID" value="NZ_CBCSBQ010000006.1"/>
</dbReference>
<dbReference type="PANTHER" id="PTHR24273">
    <property type="entry name" value="FI04643P-RELATED"/>
    <property type="match status" value="1"/>
</dbReference>
<dbReference type="InterPro" id="IPR026395">
    <property type="entry name" value="CshA_fibril"/>
</dbReference>
<evidence type="ECO:0000259" key="3">
    <source>
        <dbReference type="Pfam" id="PF23237"/>
    </source>
</evidence>
<feature type="domain" description="CshA" evidence="2">
    <location>
        <begin position="806"/>
        <end position="853"/>
    </location>
</feature>
<evidence type="ECO:0000313" key="4">
    <source>
        <dbReference type="EMBL" id="SCX09783.1"/>
    </source>
</evidence>
<organism evidence="4 5">
    <name type="scientific">Flavobacterium saliperosum</name>
    <dbReference type="NCBI Taxonomy" id="329186"/>
    <lineage>
        <taxon>Bacteria</taxon>
        <taxon>Pseudomonadati</taxon>
        <taxon>Bacteroidota</taxon>
        <taxon>Flavobacteriia</taxon>
        <taxon>Flavobacteriales</taxon>
        <taxon>Flavobacteriaceae</taxon>
        <taxon>Flavobacterium</taxon>
    </lineage>
</organism>
<keyword evidence="1" id="KW-0732">Signal</keyword>
<feature type="signal peptide" evidence="1">
    <location>
        <begin position="1"/>
        <end position="27"/>
    </location>
</feature>
<sequence>MKSKLHFMLWQSLLLTMVLLMCQNLEAQCSDYFTRPSDSFQLQGWSPRCHNGTDGEIKITHIASTVGQGDFTNQNYAIRILSGPNASTTYPITANSATFTLSGLASGTYVLDIIDQCGGNSADKTITLVNPPLNTTLAPTTYILKDKTNNPEYSVCGNMLKYRMTITTTGTAGDVTCIFTNNEGNTLSFTKAVNRTSQPVSKIEFLDIVIPIAFFNGQNITYSVSNQCGPLSGGTLVLPVTNDIVYGIPSIMDTSDPQNRCLIGYDIKVFRNFMTNPITITVEEAGNPGVTPLNFIGEPMVPQVINLLHLNSVPMGMATVIPLGLKYNTHYNITFTDACGLTVTKTMGQTVTPYNPTISCITDSSIADTTGYFDDVALLKFNGVAISSNAVGPLTLTVNSGPSNFTTSSGSGNTVTSGTLQYPYSTTISSPFLVDFISKSGTRYFPPGTYNITITDACGKSSTFNQNVSCSRNSDITHSLQTCEMVTEGSIGVKLYIPKGLAGTKATIYKADGSIAVTGIINSGSPFYYVASSSLGTLTLNLPNNTEYFFRYGGVTETGNLMEPTQLGGNGALQRIQGGYLYEYYFKTELTPFRFQAIEACGTSVSMTASGGTAPYTFAVLDQSGNTQLFPNQSSASFSGLITGRIYTAKAIDACGREFTQQFEVFPLPIATLDEIIHPGCQSTWGSVTINNLPSDWTITMNPGNVVFHNTTASFTINNLTPGNYTFSVRDNITTCTENQSLNVTINSVPICPVASNDFGIYTSGTTFTVNVILNDTTGAVVNPATVSLVAQNNSANIQNSNGFIIGMDIPNEGSWTVDPVTGQLSFHPLPSFTGTPSVIEYNVQDFYGNTSNNASVTVDFMPIAVDDVSYYTQGTPITINIVINDNLGDRVNPATISLLLSENPSQSTPDTAAQLTHLSIINEGTWSIDNTLGTATFTPLPGFTGVPTTQQYRVRDFDGNLSNIAFIRLMRNCSFQVTCPTFPNTVVACYDDIPTATELTETEFEMLGNANGSIGNSPCGIIKITASNSPFTSCNSDVKRTYWITEFQDTNANGMRDIGENTILNSAICSQIITVNDVIPPAFNEMLPANITVQCNTVPAAAILTATDNCGTATVTLNETRVDDGCPNNYVITRTWTASDSCGNTVTHTQTINVQDTTAPVFNETLPLDSTVTCNAIRPAITLTATDNCGTATVTFNETRVDGGCPNNYVITRTWTASDSCGNTVTHTQTINVQDTTAPVFNETLPLDSTVNCNAIRPAITLTATDNCGTATVTFNETRVDGGCPNNYVITRTWVASDSCGNTVTHTQTINVEDTTAPVFNGILPSDSTVECSDLSTAAVLTATDNCGTATVTFNETRVDGDCPNNYVITRTWTASDSCGNAVIHTQTINVQDTTAPVFNETLPLDSTVNCNAIRPAIMLTATDNCGTATVTFNETRVDGGCPNNYSITRTWTSSDSCGNTVAHTQTITVEDTTAPVFNEVLPADITVECNSIIPAPTTLTATDNCGAASVQFDEETINGSCPGNAEIIRTWRTMDACGNENVHIQTITVIDTTPPVFEGILPQNLSVECGSIPVAQTLTATDSCGEVTITFEENEVEGDCKSKYELIRTWTATDSCGNTTTHTQTLNLNCHVKVFNAVSPDGDGSNDIFYLEGIECFPNNSVEIFNRWGAKVFETQGYDNTSNVFRGRSEGRNTISKNEELPTGTYFYVLHYDFSSDGNQTEKIEKTGYLYVVNK</sequence>
<dbReference type="Proteomes" id="UP000182124">
    <property type="component" value="Unassembled WGS sequence"/>
</dbReference>
<dbReference type="eggNOG" id="COG2373">
    <property type="taxonomic scope" value="Bacteria"/>
</dbReference>
<dbReference type="STRING" id="329186.SAMN02927925_01446"/>
<accession>A0A1G4VP68</accession>
<feature type="domain" description="HYR-like" evidence="3">
    <location>
        <begin position="1406"/>
        <end position="1471"/>
    </location>
</feature>
<name>A0A1G4VP68_9FLAO</name>
<dbReference type="Pfam" id="PF13585">
    <property type="entry name" value="CHU_C"/>
    <property type="match status" value="1"/>
</dbReference>
<protein>
    <submittedName>
        <fullName evidence="4">Gliding motility-associated C-terminal domain-containing protein</fullName>
    </submittedName>
</protein>
<proteinExistence type="predicted"/>
<evidence type="ECO:0000256" key="1">
    <source>
        <dbReference type="SAM" id="SignalP"/>
    </source>
</evidence>
<gene>
    <name evidence="4" type="ORF">SAMN02927925_01446</name>
</gene>
<dbReference type="eggNOG" id="COG2304">
    <property type="taxonomic scope" value="Bacteria"/>
</dbReference>
<dbReference type="Pfam" id="PF19076">
    <property type="entry name" value="CshA_repeat"/>
    <property type="match status" value="2"/>
</dbReference>
<evidence type="ECO:0000259" key="2">
    <source>
        <dbReference type="Pfam" id="PF19076"/>
    </source>
</evidence>
<reference evidence="4 5" key="1">
    <citation type="submission" date="2016-10" db="EMBL/GenBank/DDBJ databases">
        <authorList>
            <person name="de Groot N.N."/>
        </authorList>
    </citation>
    <scope>NUCLEOTIDE SEQUENCE [LARGE SCALE GENOMIC DNA]</scope>
    <source>
        <strain evidence="4 5">CGMCC 1.3801</strain>
    </source>
</reference>
<dbReference type="Pfam" id="PF23237">
    <property type="entry name" value="HYR_4C"/>
    <property type="match status" value="2"/>
</dbReference>
<feature type="chain" id="PRO_5010274105" evidence="1">
    <location>
        <begin position="28"/>
        <end position="1737"/>
    </location>
</feature>
<dbReference type="EMBL" id="FMTY01000003">
    <property type="protein sequence ID" value="SCX09783.1"/>
    <property type="molecule type" value="Genomic_DNA"/>
</dbReference>
<feature type="domain" description="CshA" evidence="2">
    <location>
        <begin position="911"/>
        <end position="962"/>
    </location>
</feature>
<feature type="domain" description="HYR-like" evidence="3">
    <location>
        <begin position="1484"/>
        <end position="1551"/>
    </location>
</feature>
<evidence type="ECO:0000313" key="5">
    <source>
        <dbReference type="Proteomes" id="UP000182124"/>
    </source>
</evidence>
<dbReference type="PANTHER" id="PTHR24273:SF32">
    <property type="entry name" value="HYALIN"/>
    <property type="match status" value="1"/>
</dbReference>